<organism evidence="1 2">
    <name type="scientific">Alkalicoccobacillus gibsonii</name>
    <dbReference type="NCBI Taxonomy" id="79881"/>
    <lineage>
        <taxon>Bacteria</taxon>
        <taxon>Bacillati</taxon>
        <taxon>Bacillota</taxon>
        <taxon>Bacilli</taxon>
        <taxon>Bacillales</taxon>
        <taxon>Bacillaceae</taxon>
        <taxon>Alkalicoccobacillus</taxon>
    </lineage>
</organism>
<proteinExistence type="predicted"/>
<reference evidence="1 2" key="1">
    <citation type="submission" date="2024-03" db="EMBL/GenBank/DDBJ databases">
        <title>Bacilli Hybrid Assemblies.</title>
        <authorList>
            <person name="Kovac J."/>
        </authorList>
    </citation>
    <scope>NUCLEOTIDE SEQUENCE [LARGE SCALE GENOMIC DNA]</scope>
    <source>
        <strain evidence="1 2">FSL R7-0666</strain>
    </source>
</reference>
<dbReference type="Proteomes" id="UP001418796">
    <property type="component" value="Unassembled WGS sequence"/>
</dbReference>
<evidence type="ECO:0008006" key="3">
    <source>
        <dbReference type="Google" id="ProtNLM"/>
    </source>
</evidence>
<comment type="caution">
    <text evidence="1">The sequence shown here is derived from an EMBL/GenBank/DDBJ whole genome shotgun (WGS) entry which is preliminary data.</text>
</comment>
<accession>A0ABU9VEI0</accession>
<protein>
    <recommendedName>
        <fullName evidence="3">GIY-YIG domain-containing protein</fullName>
    </recommendedName>
</protein>
<evidence type="ECO:0000313" key="2">
    <source>
        <dbReference type="Proteomes" id="UP001418796"/>
    </source>
</evidence>
<keyword evidence="2" id="KW-1185">Reference proteome</keyword>
<evidence type="ECO:0000313" key="1">
    <source>
        <dbReference type="EMBL" id="MEN0642305.1"/>
    </source>
</evidence>
<gene>
    <name evidence="1" type="ORF">MKY91_03900</name>
</gene>
<dbReference type="EMBL" id="JBCITK010000001">
    <property type="protein sequence ID" value="MEN0642305.1"/>
    <property type="molecule type" value="Genomic_DNA"/>
</dbReference>
<sequence>MIYINNLKSEEYIPIYIGKSVDIQKRYKEHYKEILALNRLSQEEYRSYFLSGTKSFYEGSFKSIKIFKYMIENACTLNDYRMIVMDRNVPSDLLDKKEAEYIDEFKSSFLGFNQFKSFTERIKVLNESPRDNFTVKSYLEDVKSDLINIERYYGYGYTEFNFKHSFPRDLSLIFNSKEKINSEFLPLYSNICDELVRLGLKYVQTYKEDESLRRSVNKKYELICCLRDDYKNILNLIEVNFSDALKNHNSFCDKTVKLFLDSLVYKNNKAYKKEVQKYLKTKKIQNNYYKEFGELINDFESSYEKYYVEYEKYLKIREPYEENENLRRKERYALIMPSINFDNFSLKDALKNSYRESTLTQPNSCLINFSIGNNGRGEKSPFIINITYTYLPFQGSQISQTYYIDNVDNKLIQTGFKYIEKDFYDIFQFKKRKFNIIALLNGEFYDSHISTLAEIKLGINDYTLRNKQLHNIESVLKEIQDLTDSQTKFFIEPSESLNCLKAALPTNMLENNPFIQFILNVKKKRNKFSPQVVDLEKLENESHSNETSQSTLRAIKFKQKVLERSNDKIKVLNYTSSKENVDAKCLICNQTFLKRADRLLNKPFCQNCKIN</sequence>
<dbReference type="RefSeq" id="WP_343129437.1">
    <property type="nucleotide sequence ID" value="NZ_JBCITK010000001.1"/>
</dbReference>
<name>A0ABU9VEI0_9BACI</name>